<accession>J3L176</accession>
<name>J3L176_ORYBR</name>
<sequence length="163" mass="17837">MASTSKINADNPLVGQPVSEKLGKTNHAVWKAQVLATVRGARLEGHLTGDDEPPVVVLQTKDGEKETVVSNPEYDEWIATDQQNSSFGIEYVWVNDPSANNQHAPLPHHSVERRHEYHNICWEHAPLPHLYAERRPEAVQAGPREVAASGVLSRGVSGVGVVT</sequence>
<proteinExistence type="predicted"/>
<dbReference type="HOGENOM" id="CLU_1629610_0_0_1"/>
<dbReference type="Proteomes" id="UP000006038">
    <property type="component" value="Chromosome 1"/>
</dbReference>
<protein>
    <recommendedName>
        <fullName evidence="3">Retrotransposon Copia-like N-terminal domain-containing protein</fullName>
    </recommendedName>
</protein>
<evidence type="ECO:0000313" key="2">
    <source>
        <dbReference type="Proteomes" id="UP000006038"/>
    </source>
</evidence>
<dbReference type="AlphaFoldDB" id="J3L176"/>
<dbReference type="eggNOG" id="KOG0017">
    <property type="taxonomic scope" value="Eukaryota"/>
</dbReference>
<dbReference type="Gramene" id="OB01G29820.1">
    <property type="protein sequence ID" value="OB01G29820.1"/>
    <property type="gene ID" value="OB01G29820"/>
</dbReference>
<evidence type="ECO:0000313" key="1">
    <source>
        <dbReference type="EnsemblPlants" id="OB01G29820.1"/>
    </source>
</evidence>
<organism evidence="1">
    <name type="scientific">Oryza brachyantha</name>
    <name type="common">malo sina</name>
    <dbReference type="NCBI Taxonomy" id="4533"/>
    <lineage>
        <taxon>Eukaryota</taxon>
        <taxon>Viridiplantae</taxon>
        <taxon>Streptophyta</taxon>
        <taxon>Embryophyta</taxon>
        <taxon>Tracheophyta</taxon>
        <taxon>Spermatophyta</taxon>
        <taxon>Magnoliopsida</taxon>
        <taxon>Liliopsida</taxon>
        <taxon>Poales</taxon>
        <taxon>Poaceae</taxon>
        <taxon>BOP clade</taxon>
        <taxon>Oryzoideae</taxon>
        <taxon>Oryzeae</taxon>
        <taxon>Oryzinae</taxon>
        <taxon>Oryza</taxon>
    </lineage>
</organism>
<dbReference type="EnsemblPlants" id="OB01G29820.1">
    <property type="protein sequence ID" value="OB01G29820.1"/>
    <property type="gene ID" value="OB01G29820"/>
</dbReference>
<keyword evidence="2" id="KW-1185">Reference proteome</keyword>
<reference evidence="1" key="1">
    <citation type="journal article" date="2013" name="Nat. Commun.">
        <title>Whole-genome sequencing of Oryza brachyantha reveals mechanisms underlying Oryza genome evolution.</title>
        <authorList>
            <person name="Chen J."/>
            <person name="Huang Q."/>
            <person name="Gao D."/>
            <person name="Wang J."/>
            <person name="Lang Y."/>
            <person name="Liu T."/>
            <person name="Li B."/>
            <person name="Bai Z."/>
            <person name="Luis Goicoechea J."/>
            <person name="Liang C."/>
            <person name="Chen C."/>
            <person name="Zhang W."/>
            <person name="Sun S."/>
            <person name="Liao Y."/>
            <person name="Zhang X."/>
            <person name="Yang L."/>
            <person name="Song C."/>
            <person name="Wang M."/>
            <person name="Shi J."/>
            <person name="Liu G."/>
            <person name="Liu J."/>
            <person name="Zhou H."/>
            <person name="Zhou W."/>
            <person name="Yu Q."/>
            <person name="An N."/>
            <person name="Chen Y."/>
            <person name="Cai Q."/>
            <person name="Wang B."/>
            <person name="Liu B."/>
            <person name="Min J."/>
            <person name="Huang Y."/>
            <person name="Wu H."/>
            <person name="Li Z."/>
            <person name="Zhang Y."/>
            <person name="Yin Y."/>
            <person name="Song W."/>
            <person name="Jiang J."/>
            <person name="Jackson S.A."/>
            <person name="Wing R.A."/>
            <person name="Wang J."/>
            <person name="Chen M."/>
        </authorList>
    </citation>
    <scope>NUCLEOTIDE SEQUENCE [LARGE SCALE GENOMIC DNA]</scope>
    <source>
        <strain evidence="1">cv. IRGC 101232</strain>
    </source>
</reference>
<evidence type="ECO:0008006" key="3">
    <source>
        <dbReference type="Google" id="ProtNLM"/>
    </source>
</evidence>
<reference evidence="1" key="2">
    <citation type="submission" date="2013-04" db="UniProtKB">
        <authorList>
            <consortium name="EnsemblPlants"/>
        </authorList>
    </citation>
    <scope>IDENTIFICATION</scope>
</reference>